<keyword evidence="1" id="KW-0472">Membrane</keyword>
<name>A0ABU1YCR2_9FLAO</name>
<keyword evidence="3" id="KW-1185">Reference proteome</keyword>
<organism evidence="2 3">
    <name type="scientific">Flavobacterium piscis</name>
    <dbReference type="NCBI Taxonomy" id="1114874"/>
    <lineage>
        <taxon>Bacteria</taxon>
        <taxon>Pseudomonadati</taxon>
        <taxon>Bacteroidota</taxon>
        <taxon>Flavobacteriia</taxon>
        <taxon>Flavobacteriales</taxon>
        <taxon>Flavobacteriaceae</taxon>
        <taxon>Flavobacterium</taxon>
    </lineage>
</organism>
<evidence type="ECO:0000313" key="3">
    <source>
        <dbReference type="Proteomes" id="UP001269081"/>
    </source>
</evidence>
<gene>
    <name evidence="2" type="ORF">J2W48_003359</name>
</gene>
<evidence type="ECO:0000256" key="1">
    <source>
        <dbReference type="SAM" id="Phobius"/>
    </source>
</evidence>
<keyword evidence="1" id="KW-1133">Transmembrane helix</keyword>
<feature type="transmembrane region" description="Helical" evidence="1">
    <location>
        <begin position="6"/>
        <end position="26"/>
    </location>
</feature>
<dbReference type="Proteomes" id="UP001269081">
    <property type="component" value="Unassembled WGS sequence"/>
</dbReference>
<dbReference type="EMBL" id="JAVDWQ010000012">
    <property type="protein sequence ID" value="MDR7211405.1"/>
    <property type="molecule type" value="Genomic_DNA"/>
</dbReference>
<proteinExistence type="predicted"/>
<protein>
    <submittedName>
        <fullName evidence="2">Uncharacterized protein YpmB</fullName>
    </submittedName>
</protein>
<reference evidence="2 3" key="1">
    <citation type="submission" date="2023-07" db="EMBL/GenBank/DDBJ databases">
        <title>Sorghum-associated microbial communities from plants grown in Nebraska, USA.</title>
        <authorList>
            <person name="Schachtman D."/>
        </authorList>
    </citation>
    <scope>NUCLEOTIDE SEQUENCE [LARGE SCALE GENOMIC DNA]</scope>
    <source>
        <strain evidence="2 3">4129</strain>
    </source>
</reference>
<sequence length="44" mass="5070">MKRVLIIIVAVSALILSIYVAFLYYVPYSQGFRSGEWGDTRFLL</sequence>
<evidence type="ECO:0000313" key="2">
    <source>
        <dbReference type="EMBL" id="MDR7211405.1"/>
    </source>
</evidence>
<keyword evidence="1" id="KW-0812">Transmembrane</keyword>
<comment type="caution">
    <text evidence="2">The sequence shown here is derived from an EMBL/GenBank/DDBJ whole genome shotgun (WGS) entry which is preliminary data.</text>
</comment>
<accession>A0ABU1YCR2</accession>